<keyword evidence="5" id="KW-1185">Reference proteome</keyword>
<evidence type="ECO:0000256" key="1">
    <source>
        <dbReference type="ARBA" id="ARBA00022737"/>
    </source>
</evidence>
<dbReference type="SUPFAM" id="SSF48452">
    <property type="entry name" value="TPR-like"/>
    <property type="match status" value="2"/>
</dbReference>
<dbReference type="PANTHER" id="PTHR44858:SF1">
    <property type="entry name" value="UDP-N-ACETYLGLUCOSAMINE--PEPTIDE N-ACETYLGLUCOSAMINYLTRANSFERASE SPINDLY-RELATED"/>
    <property type="match status" value="1"/>
</dbReference>
<proteinExistence type="predicted"/>
<dbReference type="EMBL" id="JBHTJW010000002">
    <property type="protein sequence ID" value="MFD0930420.1"/>
    <property type="molecule type" value="Genomic_DNA"/>
</dbReference>
<evidence type="ECO:0000256" key="3">
    <source>
        <dbReference type="PROSITE-ProRule" id="PRU00339"/>
    </source>
</evidence>
<evidence type="ECO:0000313" key="4">
    <source>
        <dbReference type="EMBL" id="MFD0930420.1"/>
    </source>
</evidence>
<dbReference type="PROSITE" id="PS50005">
    <property type="entry name" value="TPR"/>
    <property type="match status" value="1"/>
</dbReference>
<keyword evidence="1" id="KW-0677">Repeat</keyword>
<dbReference type="InterPro" id="IPR050498">
    <property type="entry name" value="Ycf3"/>
</dbReference>
<dbReference type="Pfam" id="PF14559">
    <property type="entry name" value="TPR_19"/>
    <property type="match status" value="1"/>
</dbReference>
<dbReference type="Gene3D" id="1.25.40.10">
    <property type="entry name" value="Tetratricopeptide repeat domain"/>
    <property type="match status" value="3"/>
</dbReference>
<protein>
    <submittedName>
        <fullName evidence="4">Tetratricopeptide repeat protein</fullName>
    </submittedName>
</protein>
<evidence type="ECO:0000313" key="5">
    <source>
        <dbReference type="Proteomes" id="UP001597106"/>
    </source>
</evidence>
<feature type="repeat" description="TPR" evidence="3">
    <location>
        <begin position="572"/>
        <end position="605"/>
    </location>
</feature>
<dbReference type="Proteomes" id="UP001597106">
    <property type="component" value="Unassembled WGS sequence"/>
</dbReference>
<reference evidence="5" key="1">
    <citation type="journal article" date="2019" name="Int. J. Syst. Evol. Microbiol.">
        <title>The Global Catalogue of Microorganisms (GCM) 10K type strain sequencing project: providing services to taxonomists for standard genome sequencing and annotation.</title>
        <authorList>
            <consortium name="The Broad Institute Genomics Platform"/>
            <consortium name="The Broad Institute Genome Sequencing Center for Infectious Disease"/>
            <person name="Wu L."/>
            <person name="Ma J."/>
        </authorList>
    </citation>
    <scope>NUCLEOTIDE SEQUENCE [LARGE SCALE GENOMIC DNA]</scope>
    <source>
        <strain evidence="5">CCUG 59685</strain>
    </source>
</reference>
<dbReference type="SMART" id="SM00028">
    <property type="entry name" value="TPR"/>
    <property type="match status" value="4"/>
</dbReference>
<dbReference type="InterPro" id="IPR019734">
    <property type="entry name" value="TPR_rpt"/>
</dbReference>
<sequence>MSQDTINQMNATPEQLMAEANALADQPEQVLRHYQAMLQQYPRYAPAYHQFGLVLRSQGDAGAIGKLEQAVQLDAGNEQYWVSYIEALMFCAQLQKAAAAIQLGLQYGLGLSKAHVLAQTCVDMMEAAGSSVMATASEVPASFVKSGNVAKVKIYQAYYSEQSRLELDKGFIPFDNLANPRPDWREYWFMRQYFLNEALDEETFYGFFSPKFSEKTGLSSAEVYRFIEANADQSDVILFSPFFDQTAFFLNQFHQGILAHQGIAPCFELVINKIAPQAEMDTLIMHSENSVYSNFFVAKPSFWRTWLAACEDLFHEAEEGKTLLAKCLNADTTHEHKLLPCKSFVFERIVSLMLVTQPQWRVKAYDSSLMPLVNSTLAEFVTMDEFKALDEIKKQACKQHCDVDSLGYTALKDKIVDRIKRHRLNQLEQAIEEVYAQAEQLQAAGELQKAMALYEDILKNQPQHAGANHNLGFIETHTRGVEAALPKFEAAVMARPEVEQYWVSLIDAYILAQDFPAAYEAIKQGQKHALTAQMAQLLNQECLEKTDSAWRLQKETETASLVESNLMTHAAIEALLTQAQALQAEGNYQSAKAQLQQVLQADPKHARANHDYGRLLAETEALDAALPYLEAAIANAPQIEQYWVTIIDAYTQLHAFKTVFMAISEAKKYAFSEAMHDMLYEEVVNYAIGLIGNPQVQQSPVMEGLIDATGLLQEIVTANVADIQRGQSSGALISGNMDLSACEAFIQRFPALMETDKLINFVRAVVLKLMWLPEFTGHKIFAPYFDQLLANIDLGIPAVVPRNAKLANIVVATEVYDFGGHTKDIITMLHQLENPMLVITDVYARFATQSFYKNIQSALPQCPVLVLPQESLLAKGQRLASLINTYARNVFLLTHQDDVAAVVACQPNFETDYYFIHHADHNLSVGSRVPHLKHVDLYGQRAINCHEDLDRETLFLPTTAVDQGVKTFDYTSGKLNTVTAGTFAKFKTEGAIAFQELVCQALYLGEGQHYHFGEIQAPVLQQVRDYLTQKGLDVARFVYMGNVPSLWQALLEIDAHVFIGSAPIMGAKSDIEAQGAGYPLLAFKALDCPRHLNVGSHAPETIYWHDMETFIAGLKALNADHSKYAKAARTYYEQACSMSAYQEVLGKMSH</sequence>
<evidence type="ECO:0000256" key="2">
    <source>
        <dbReference type="ARBA" id="ARBA00022803"/>
    </source>
</evidence>
<dbReference type="RefSeq" id="WP_379076780.1">
    <property type="nucleotide sequence ID" value="NZ_JBHTJW010000002.1"/>
</dbReference>
<name>A0ABW3GL33_9PROT</name>
<gene>
    <name evidence="4" type="ORF">ACFQ1T_11590</name>
</gene>
<comment type="caution">
    <text evidence="4">The sequence shown here is derived from an EMBL/GenBank/DDBJ whole genome shotgun (WGS) entry which is preliminary data.</text>
</comment>
<dbReference type="PANTHER" id="PTHR44858">
    <property type="entry name" value="TETRATRICOPEPTIDE REPEAT PROTEIN 6"/>
    <property type="match status" value="1"/>
</dbReference>
<organism evidence="4 5">
    <name type="scientific">Methylophilus glucosoxydans</name>
    <dbReference type="NCBI Taxonomy" id="752553"/>
    <lineage>
        <taxon>Bacteria</taxon>
        <taxon>Pseudomonadati</taxon>
        <taxon>Pseudomonadota</taxon>
        <taxon>Betaproteobacteria</taxon>
        <taxon>Nitrosomonadales</taxon>
        <taxon>Methylophilaceae</taxon>
        <taxon>Methylophilus</taxon>
    </lineage>
</organism>
<keyword evidence="2 3" id="KW-0802">TPR repeat</keyword>
<dbReference type="InterPro" id="IPR011990">
    <property type="entry name" value="TPR-like_helical_dom_sf"/>
</dbReference>
<accession>A0ABW3GL33</accession>